<protein>
    <recommendedName>
        <fullName evidence="3">Endo-1,3(4)-beta-glucanase 1 carbohydrate binding domain-containing protein</fullName>
    </recommendedName>
</protein>
<dbReference type="EMBL" id="JBFMKM010000012">
    <property type="protein sequence ID" value="KAL1301985.1"/>
    <property type="molecule type" value="Genomic_DNA"/>
</dbReference>
<evidence type="ECO:0000259" key="3">
    <source>
        <dbReference type="Pfam" id="PF10645"/>
    </source>
</evidence>
<dbReference type="PANTHER" id="PTHR42047">
    <property type="entry name" value="PROTEIN, PUTATIVE (AFU_ORTHOLOGUE AFUA_6G03560)-RELATED"/>
    <property type="match status" value="1"/>
</dbReference>
<feature type="region of interest" description="Disordered" evidence="1">
    <location>
        <begin position="207"/>
        <end position="257"/>
    </location>
</feature>
<feature type="compositionally biased region" description="Basic and acidic residues" evidence="1">
    <location>
        <begin position="240"/>
        <end position="249"/>
    </location>
</feature>
<feature type="compositionally biased region" description="Acidic residues" evidence="1">
    <location>
        <begin position="211"/>
        <end position="223"/>
    </location>
</feature>
<dbReference type="Proteomes" id="UP001562354">
    <property type="component" value="Unassembled WGS sequence"/>
</dbReference>
<keyword evidence="2" id="KW-0732">Signal</keyword>
<keyword evidence="5" id="KW-1185">Reference proteome</keyword>
<dbReference type="RefSeq" id="XP_069198261.1">
    <property type="nucleotide sequence ID" value="XM_069341753.1"/>
</dbReference>
<accession>A0ABR3P7D5</accession>
<evidence type="ECO:0000313" key="5">
    <source>
        <dbReference type="Proteomes" id="UP001562354"/>
    </source>
</evidence>
<feature type="signal peptide" evidence="2">
    <location>
        <begin position="1"/>
        <end position="22"/>
    </location>
</feature>
<feature type="domain" description="Endo-1,3(4)-beta-glucanase 1 carbohydrate binding" evidence="3">
    <location>
        <begin position="34"/>
        <end position="82"/>
    </location>
</feature>
<sequence length="302" mass="32527">MAWLRYAFATLAVALILNPSEAAIPRKLRRDLETCGESIYNTDRYICYEDELLCPVIAGEALKLCGSSCFSSYMYTCTDNTLSVLPRSESVFTLTAVNPAATFHGSIIEASGTAFYIGLSGPSTNCPSPPLSDDACAYYAGTNTSLGTIGLAVAVPGGQATYWTKTGALRYTIPHSGNEPDLAFRSSIAYAGGGYFGPHNEILTACPVSLPDDDGEDNDDGDDNSGNATSLRRSTWATRQNEKMRRDQSTRSGKKRAAAAGEGGLWQVFSRLEEVQFASECVDFYAVLNTEAEHTVGAWEYT</sequence>
<gene>
    <name evidence="4" type="ORF">AAFC00_002439</name>
</gene>
<name>A0ABR3P7D5_9PEZI</name>
<feature type="compositionally biased region" description="Polar residues" evidence="1">
    <location>
        <begin position="228"/>
        <end position="239"/>
    </location>
</feature>
<comment type="caution">
    <text evidence="4">The sequence shown here is derived from an EMBL/GenBank/DDBJ whole genome shotgun (WGS) entry which is preliminary data.</text>
</comment>
<dbReference type="InterPro" id="IPR018909">
    <property type="entry name" value="Eng1_septum"/>
</dbReference>
<proteinExistence type="predicted"/>
<organism evidence="4 5">
    <name type="scientific">Neodothiora populina</name>
    <dbReference type="NCBI Taxonomy" id="2781224"/>
    <lineage>
        <taxon>Eukaryota</taxon>
        <taxon>Fungi</taxon>
        <taxon>Dikarya</taxon>
        <taxon>Ascomycota</taxon>
        <taxon>Pezizomycotina</taxon>
        <taxon>Dothideomycetes</taxon>
        <taxon>Dothideomycetidae</taxon>
        <taxon>Dothideales</taxon>
        <taxon>Dothioraceae</taxon>
        <taxon>Neodothiora</taxon>
    </lineage>
</organism>
<evidence type="ECO:0000313" key="4">
    <source>
        <dbReference type="EMBL" id="KAL1301985.1"/>
    </source>
</evidence>
<dbReference type="GeneID" id="95976141"/>
<feature type="chain" id="PRO_5045286872" description="Endo-1,3(4)-beta-glucanase 1 carbohydrate binding domain-containing protein" evidence="2">
    <location>
        <begin position="23"/>
        <end position="302"/>
    </location>
</feature>
<dbReference type="Pfam" id="PF10645">
    <property type="entry name" value="Carb_bind"/>
    <property type="match status" value="1"/>
</dbReference>
<evidence type="ECO:0000256" key="2">
    <source>
        <dbReference type="SAM" id="SignalP"/>
    </source>
</evidence>
<reference evidence="4 5" key="1">
    <citation type="submission" date="2024-07" db="EMBL/GenBank/DDBJ databases">
        <title>Draft sequence of the Neodothiora populina.</title>
        <authorList>
            <person name="Drown D.D."/>
            <person name="Schuette U.S."/>
            <person name="Buechlein A.B."/>
            <person name="Rusch D.R."/>
            <person name="Winton L.W."/>
            <person name="Adams G.A."/>
        </authorList>
    </citation>
    <scope>NUCLEOTIDE SEQUENCE [LARGE SCALE GENOMIC DNA]</scope>
    <source>
        <strain evidence="4 5">CPC 39397</strain>
    </source>
</reference>
<dbReference type="InterPro" id="IPR052820">
    <property type="entry name" value="PhiA_domain"/>
</dbReference>
<dbReference type="PANTHER" id="PTHR42047:SF1">
    <property type="entry name" value="PROTEIN, PUTATIVE (AFU_ORTHOLOGUE AFUA_6G03560)-RELATED"/>
    <property type="match status" value="1"/>
</dbReference>
<evidence type="ECO:0000256" key="1">
    <source>
        <dbReference type="SAM" id="MobiDB-lite"/>
    </source>
</evidence>